<dbReference type="Proteomes" id="UP001602013">
    <property type="component" value="Unassembled WGS sequence"/>
</dbReference>
<keyword evidence="3" id="KW-1185">Reference proteome</keyword>
<reference evidence="2 3" key="1">
    <citation type="submission" date="2024-10" db="EMBL/GenBank/DDBJ databases">
        <title>The Natural Products Discovery Center: Release of the First 8490 Sequenced Strains for Exploring Actinobacteria Biosynthetic Diversity.</title>
        <authorList>
            <person name="Kalkreuter E."/>
            <person name="Kautsar S.A."/>
            <person name="Yang D."/>
            <person name="Bader C.D."/>
            <person name="Teijaro C.N."/>
            <person name="Fluegel L."/>
            <person name="Davis C.M."/>
            <person name="Simpson J.R."/>
            <person name="Lauterbach L."/>
            <person name="Steele A.D."/>
            <person name="Gui C."/>
            <person name="Meng S."/>
            <person name="Li G."/>
            <person name="Viehrig K."/>
            <person name="Ye F."/>
            <person name="Su P."/>
            <person name="Kiefer A.F."/>
            <person name="Nichols A."/>
            <person name="Cepeda A.J."/>
            <person name="Yan W."/>
            <person name="Fan B."/>
            <person name="Jiang Y."/>
            <person name="Adhikari A."/>
            <person name="Zheng C.-J."/>
            <person name="Schuster L."/>
            <person name="Cowan T.M."/>
            <person name="Smanski M.J."/>
            <person name="Chevrette M.G."/>
            <person name="De Carvalho L.P.S."/>
            <person name="Shen B."/>
        </authorList>
    </citation>
    <scope>NUCLEOTIDE SEQUENCE [LARGE SCALE GENOMIC DNA]</scope>
    <source>
        <strain evidence="2 3">NPDC002173</strain>
    </source>
</reference>
<dbReference type="RefSeq" id="WP_387409444.1">
    <property type="nucleotide sequence ID" value="NZ_JBIASD010000004.1"/>
</dbReference>
<organism evidence="2 3">
    <name type="scientific">Microtetraspora malaysiensis</name>
    <dbReference type="NCBI Taxonomy" id="161358"/>
    <lineage>
        <taxon>Bacteria</taxon>
        <taxon>Bacillati</taxon>
        <taxon>Actinomycetota</taxon>
        <taxon>Actinomycetes</taxon>
        <taxon>Streptosporangiales</taxon>
        <taxon>Streptosporangiaceae</taxon>
        <taxon>Microtetraspora</taxon>
    </lineage>
</organism>
<evidence type="ECO:0000256" key="1">
    <source>
        <dbReference type="SAM" id="MobiDB-lite"/>
    </source>
</evidence>
<proteinExistence type="predicted"/>
<sequence>MSELTERVRRQRLSQPPVQQRRLLRAEPIAQQMILDRVRLRGMFTDLEREWATWMPTDPYSPGRIDASVYLVYGLLPVPGASAVMHAPLPQQPSGGGRPAGGGAAASYTRRIGGR</sequence>
<feature type="region of interest" description="Disordered" evidence="1">
    <location>
        <begin position="87"/>
        <end position="115"/>
    </location>
</feature>
<evidence type="ECO:0000313" key="2">
    <source>
        <dbReference type="EMBL" id="MFF3665448.1"/>
    </source>
</evidence>
<gene>
    <name evidence="2" type="ORF">ACFYXI_07620</name>
</gene>
<dbReference type="EMBL" id="JBIASD010000004">
    <property type="protein sequence ID" value="MFF3665448.1"/>
    <property type="molecule type" value="Genomic_DNA"/>
</dbReference>
<comment type="caution">
    <text evidence="2">The sequence shown here is derived from an EMBL/GenBank/DDBJ whole genome shotgun (WGS) entry which is preliminary data.</text>
</comment>
<name>A0ABW6SKM9_9ACTN</name>
<feature type="compositionally biased region" description="Gly residues" evidence="1">
    <location>
        <begin position="94"/>
        <end position="104"/>
    </location>
</feature>
<protein>
    <submittedName>
        <fullName evidence="2">Uncharacterized protein</fullName>
    </submittedName>
</protein>
<accession>A0ABW6SKM9</accession>
<evidence type="ECO:0000313" key="3">
    <source>
        <dbReference type="Proteomes" id="UP001602013"/>
    </source>
</evidence>